<feature type="domain" description="Exosome complex component CSL4 C-terminal" evidence="4">
    <location>
        <begin position="1"/>
        <end position="28"/>
    </location>
</feature>
<dbReference type="SUPFAM" id="SSF50249">
    <property type="entry name" value="Nucleic acid-binding proteins"/>
    <property type="match status" value="1"/>
</dbReference>
<evidence type="ECO:0000313" key="5">
    <source>
        <dbReference type="EMBL" id="PWN27163.1"/>
    </source>
</evidence>
<dbReference type="GO" id="GO:0003723">
    <property type="term" value="F:RNA binding"/>
    <property type="evidence" value="ECO:0007669"/>
    <property type="project" value="InterPro"/>
</dbReference>
<keyword evidence="6" id="KW-1185">Reference proteome</keyword>
<comment type="subcellular location">
    <subcellularLocation>
        <location evidence="1">Nucleus</location>
        <location evidence="1">Nucleolus</location>
    </subcellularLocation>
</comment>
<dbReference type="InterPro" id="IPR019495">
    <property type="entry name" value="EXOSC1_C"/>
</dbReference>
<keyword evidence="2" id="KW-0963">Cytoplasm</keyword>
<dbReference type="Gene3D" id="2.40.50.140">
    <property type="entry name" value="Nucleic acid-binding proteins"/>
    <property type="match status" value="1"/>
</dbReference>
<accession>A0A316UTC9</accession>
<reference evidence="5 6" key="1">
    <citation type="journal article" date="2018" name="Mol. Biol. Evol.">
        <title>Broad Genomic Sampling Reveals a Smut Pathogenic Ancestry of the Fungal Clade Ustilaginomycotina.</title>
        <authorList>
            <person name="Kijpornyongpan T."/>
            <person name="Mondo S.J."/>
            <person name="Barry K."/>
            <person name="Sandor L."/>
            <person name="Lee J."/>
            <person name="Lipzen A."/>
            <person name="Pangilinan J."/>
            <person name="LaButti K."/>
            <person name="Hainaut M."/>
            <person name="Henrissat B."/>
            <person name="Grigoriev I.V."/>
            <person name="Spatafora J.W."/>
            <person name="Aime M.C."/>
        </authorList>
    </citation>
    <scope>NUCLEOTIDE SEQUENCE [LARGE SCALE GENOMIC DNA]</scope>
    <source>
        <strain evidence="5 6">MCA 5214</strain>
    </source>
</reference>
<evidence type="ECO:0000259" key="4">
    <source>
        <dbReference type="Pfam" id="PF10447"/>
    </source>
</evidence>
<dbReference type="InterPro" id="IPR012340">
    <property type="entry name" value="NA-bd_OB-fold"/>
</dbReference>
<sequence>LPEPDSLVLARVTRITSRQAVCSILLVLPDPSSSSSSGVIRQQDVRLTETDKVKVAECFRVGDLVRARVISLGDSRSYFLSTASNELGVVFATASVPGTLRPLDWQTMVDPATGRKERRKVAKPTQ</sequence>
<dbReference type="OrthoDB" id="440760at2759"/>
<dbReference type="GO" id="GO:0000176">
    <property type="term" value="C:nuclear exosome (RNase complex)"/>
    <property type="evidence" value="ECO:0007669"/>
    <property type="project" value="TreeGrafter"/>
</dbReference>
<dbReference type="PANTHER" id="PTHR12686:SF8">
    <property type="entry name" value="EXOSOME COMPLEX COMPONENT CSL4"/>
    <property type="match status" value="1"/>
</dbReference>
<dbReference type="GO" id="GO:0005730">
    <property type="term" value="C:nucleolus"/>
    <property type="evidence" value="ECO:0007669"/>
    <property type="project" value="UniProtKB-SubCell"/>
</dbReference>
<dbReference type="AlphaFoldDB" id="A0A316UTC9"/>
<proteinExistence type="predicted"/>
<dbReference type="RefSeq" id="XP_025361775.1">
    <property type="nucleotide sequence ID" value="XM_025503996.1"/>
</dbReference>
<dbReference type="Pfam" id="PF10447">
    <property type="entry name" value="EXOSC1"/>
    <property type="match status" value="2"/>
</dbReference>
<dbReference type="InterPro" id="IPR039771">
    <property type="entry name" value="Csl4"/>
</dbReference>
<dbReference type="GeneID" id="37025819"/>
<feature type="domain" description="Exosome complex component CSL4 C-terminal" evidence="4">
    <location>
        <begin position="38"/>
        <end position="72"/>
    </location>
</feature>
<dbReference type="GO" id="GO:0005737">
    <property type="term" value="C:cytoplasm"/>
    <property type="evidence" value="ECO:0007669"/>
    <property type="project" value="TreeGrafter"/>
</dbReference>
<evidence type="ECO:0000256" key="1">
    <source>
        <dbReference type="ARBA" id="ARBA00004604"/>
    </source>
</evidence>
<gene>
    <name evidence="5" type="ORF">BDZ90DRAFT_207959</name>
</gene>
<dbReference type="PANTHER" id="PTHR12686">
    <property type="entry name" value="3'-5' EXORIBONUCLEASE CSL4-RELATED"/>
    <property type="match status" value="1"/>
</dbReference>
<evidence type="ECO:0000256" key="2">
    <source>
        <dbReference type="ARBA" id="ARBA00022490"/>
    </source>
</evidence>
<evidence type="ECO:0000313" key="6">
    <source>
        <dbReference type="Proteomes" id="UP000245884"/>
    </source>
</evidence>
<dbReference type="Proteomes" id="UP000245884">
    <property type="component" value="Unassembled WGS sequence"/>
</dbReference>
<name>A0A316UTC9_9BASI</name>
<dbReference type="GO" id="GO:0006396">
    <property type="term" value="P:RNA processing"/>
    <property type="evidence" value="ECO:0007669"/>
    <property type="project" value="InterPro"/>
</dbReference>
<organism evidence="5 6">
    <name type="scientific">Jaminaea rosea</name>
    <dbReference type="NCBI Taxonomy" id="1569628"/>
    <lineage>
        <taxon>Eukaryota</taxon>
        <taxon>Fungi</taxon>
        <taxon>Dikarya</taxon>
        <taxon>Basidiomycota</taxon>
        <taxon>Ustilaginomycotina</taxon>
        <taxon>Exobasidiomycetes</taxon>
        <taxon>Microstromatales</taxon>
        <taxon>Microstromatales incertae sedis</taxon>
        <taxon>Jaminaea</taxon>
    </lineage>
</organism>
<evidence type="ECO:0000256" key="3">
    <source>
        <dbReference type="ARBA" id="ARBA00022835"/>
    </source>
</evidence>
<keyword evidence="3" id="KW-0271">Exosome</keyword>
<dbReference type="STRING" id="1569628.A0A316UTC9"/>
<feature type="non-terminal residue" evidence="5">
    <location>
        <position position="1"/>
    </location>
</feature>
<feature type="non-terminal residue" evidence="5">
    <location>
        <position position="126"/>
    </location>
</feature>
<protein>
    <recommendedName>
        <fullName evidence="4">Exosome complex component CSL4 C-terminal domain-containing protein</fullName>
    </recommendedName>
</protein>
<dbReference type="EMBL" id="KZ819669">
    <property type="protein sequence ID" value="PWN27163.1"/>
    <property type="molecule type" value="Genomic_DNA"/>
</dbReference>